<dbReference type="EMBL" id="SOJT01000055">
    <property type="protein sequence ID" value="TET29975.1"/>
    <property type="molecule type" value="Genomic_DNA"/>
</dbReference>
<feature type="chain" id="PRO_5022072821" description="LytR/CpsA/Psr regulator C-terminal domain-containing protein" evidence="1">
    <location>
        <begin position="32"/>
        <end position="266"/>
    </location>
</feature>
<evidence type="ECO:0000313" key="2">
    <source>
        <dbReference type="EMBL" id="TET29975.1"/>
    </source>
</evidence>
<reference evidence="2 3" key="1">
    <citation type="submission" date="2019-03" db="EMBL/GenBank/DDBJ databases">
        <title>Metabolic potential of uncultured bacteria and archaea associated with petroleum seepage in deep-sea sediments.</title>
        <authorList>
            <person name="Dong X."/>
            <person name="Hubert C."/>
        </authorList>
    </citation>
    <scope>NUCLEOTIDE SEQUENCE [LARGE SCALE GENOMIC DNA]</scope>
    <source>
        <strain evidence="2">E44_bin3</strain>
    </source>
</reference>
<name>A0A523TI38_UNCAE</name>
<feature type="signal peptide" evidence="1">
    <location>
        <begin position="1"/>
        <end position="31"/>
    </location>
</feature>
<proteinExistence type="predicted"/>
<accession>A0A523TI38</accession>
<protein>
    <recommendedName>
        <fullName evidence="4">LytR/CpsA/Psr regulator C-terminal domain-containing protein</fullName>
    </recommendedName>
</protein>
<comment type="caution">
    <text evidence="2">The sequence shown here is derived from an EMBL/GenBank/DDBJ whole genome shotgun (WGS) entry which is preliminary data.</text>
</comment>
<dbReference type="Proteomes" id="UP000316517">
    <property type="component" value="Unassembled WGS sequence"/>
</dbReference>
<dbReference type="AlphaFoldDB" id="A0A523TI38"/>
<evidence type="ECO:0008006" key="4">
    <source>
        <dbReference type="Google" id="ProtNLM"/>
    </source>
</evidence>
<gene>
    <name evidence="2" type="ORF">E3J68_01145</name>
</gene>
<evidence type="ECO:0000313" key="3">
    <source>
        <dbReference type="Proteomes" id="UP000316517"/>
    </source>
</evidence>
<sequence length="266" mass="30153">MKTYTMTRRAKFIVLGLIAACLLISTNPVTATTPVTVKEIQNVKIEGHFFTTTISNSQRTIYAKDASEGRYLVLVLSATLQKGEGKIFAPDFTLRYFHDDESEDRSRCVALTVSKTTAPEKLFDLDEFVIGDFCWIKVNSGQNRFALACYIEPDVKIIDLYQLGIAEPLTYHIGTDRLYSVYICTNIDTKTLLRAKEVIQKGNYNVIDVSETLIKEETGITIHYREQAESQAREISQRLMTEFGKAPTLQKMRLISDVDIVIWLGK</sequence>
<evidence type="ECO:0000256" key="1">
    <source>
        <dbReference type="SAM" id="SignalP"/>
    </source>
</evidence>
<keyword evidence="1" id="KW-0732">Signal</keyword>
<organism evidence="2 3">
    <name type="scientific">Aerophobetes bacterium</name>
    <dbReference type="NCBI Taxonomy" id="2030807"/>
    <lineage>
        <taxon>Bacteria</taxon>
        <taxon>Candidatus Aerophobota</taxon>
    </lineage>
</organism>